<comment type="caution">
    <text evidence="1">The sequence shown here is derived from an EMBL/GenBank/DDBJ whole genome shotgun (WGS) entry which is preliminary data.</text>
</comment>
<accession>A0A4Y2TU17</accession>
<reference evidence="1 2" key="1">
    <citation type="journal article" date="2019" name="Sci. Rep.">
        <title>Orb-weaving spider Araneus ventricosus genome elucidates the spidroin gene catalogue.</title>
        <authorList>
            <person name="Kono N."/>
            <person name="Nakamura H."/>
            <person name="Ohtoshi R."/>
            <person name="Moran D.A.P."/>
            <person name="Shinohara A."/>
            <person name="Yoshida Y."/>
            <person name="Fujiwara M."/>
            <person name="Mori M."/>
            <person name="Tomita M."/>
            <person name="Arakawa K."/>
        </authorList>
    </citation>
    <scope>NUCLEOTIDE SEQUENCE [LARGE SCALE GENOMIC DNA]</scope>
</reference>
<evidence type="ECO:0000313" key="1">
    <source>
        <dbReference type="EMBL" id="GBO03762.1"/>
    </source>
</evidence>
<evidence type="ECO:0000313" key="2">
    <source>
        <dbReference type="Proteomes" id="UP000499080"/>
    </source>
</evidence>
<dbReference type="EMBL" id="BGPR01030963">
    <property type="protein sequence ID" value="GBO03762.1"/>
    <property type="molecule type" value="Genomic_DNA"/>
</dbReference>
<protein>
    <recommendedName>
        <fullName evidence="3">Integrase zinc-binding domain-containing protein</fullName>
    </recommendedName>
</protein>
<name>A0A4Y2TU17_ARAVE</name>
<sequence>MTSVLGTKCDFISHFKTNIVQIQRPENVEADVISRVSVITFPCKIDYVLIAEALKTDQELPTFIASQASLLLKKMTFPNSTIEVMCESSTGTARPVIPKENGYTLLSAMHNVYLPSIRRSVQLLKKRLVCHRISSDVAKWERHCSTC</sequence>
<organism evidence="1 2">
    <name type="scientific">Araneus ventricosus</name>
    <name type="common">Orbweaver spider</name>
    <name type="synonym">Epeira ventricosa</name>
    <dbReference type="NCBI Taxonomy" id="182803"/>
    <lineage>
        <taxon>Eukaryota</taxon>
        <taxon>Metazoa</taxon>
        <taxon>Ecdysozoa</taxon>
        <taxon>Arthropoda</taxon>
        <taxon>Chelicerata</taxon>
        <taxon>Arachnida</taxon>
        <taxon>Araneae</taxon>
        <taxon>Araneomorphae</taxon>
        <taxon>Entelegynae</taxon>
        <taxon>Araneoidea</taxon>
        <taxon>Araneidae</taxon>
        <taxon>Araneus</taxon>
    </lineage>
</organism>
<keyword evidence="2" id="KW-1185">Reference proteome</keyword>
<evidence type="ECO:0008006" key="3">
    <source>
        <dbReference type="Google" id="ProtNLM"/>
    </source>
</evidence>
<dbReference type="Gene3D" id="1.10.340.70">
    <property type="match status" value="1"/>
</dbReference>
<proteinExistence type="predicted"/>
<dbReference type="AlphaFoldDB" id="A0A4Y2TU17"/>
<dbReference type="Proteomes" id="UP000499080">
    <property type="component" value="Unassembled WGS sequence"/>
</dbReference>
<gene>
    <name evidence="1" type="ORF">AVEN_9035_1</name>
</gene>